<reference evidence="2 3" key="1">
    <citation type="journal article" date="2009" name="J. Bacteriol.">
        <title>Complete and draft genome sequences of six members of the Aquificales.</title>
        <authorList>
            <person name="Reysenbach A.L."/>
            <person name="Hamamura N."/>
            <person name="Podar M."/>
            <person name="Griffiths E."/>
            <person name="Ferreira S."/>
            <person name="Hochstein R."/>
            <person name="Heidelberg J."/>
            <person name="Johnson J."/>
            <person name="Mead D."/>
            <person name="Pohorille A."/>
            <person name="Sarmiento M."/>
            <person name="Schweighofer K."/>
            <person name="Seshadri R."/>
            <person name="Voytek M.A."/>
        </authorList>
    </citation>
    <scope>NUCLEOTIDE SEQUENCE [LARGE SCALE GENOMIC DNA]</scope>
    <source>
        <strain evidence="3">DSM 14350 / EX-H1</strain>
    </source>
</reference>
<keyword evidence="1" id="KW-0812">Transmembrane</keyword>
<organism evidence="2 3">
    <name type="scientific">Persephonella marina (strain DSM 14350 / EX-H1)</name>
    <dbReference type="NCBI Taxonomy" id="123214"/>
    <lineage>
        <taxon>Bacteria</taxon>
        <taxon>Pseudomonadati</taxon>
        <taxon>Aquificota</taxon>
        <taxon>Aquificia</taxon>
        <taxon>Aquificales</taxon>
        <taxon>Hydrogenothermaceae</taxon>
        <taxon>Persephonella</taxon>
    </lineage>
</organism>
<name>C0QTC1_PERMH</name>
<dbReference type="HOGENOM" id="CLU_1904759_0_0_0"/>
<protein>
    <submittedName>
        <fullName evidence="2">Uncharacterized protein</fullName>
    </submittedName>
</protein>
<evidence type="ECO:0000256" key="1">
    <source>
        <dbReference type="SAM" id="Phobius"/>
    </source>
</evidence>
<keyword evidence="3" id="KW-1185">Reference proteome</keyword>
<evidence type="ECO:0000313" key="3">
    <source>
        <dbReference type="Proteomes" id="UP000001366"/>
    </source>
</evidence>
<proteinExistence type="predicted"/>
<accession>C0QTC1</accession>
<dbReference type="AlphaFoldDB" id="C0QTC1"/>
<sequence length="133" mass="15348">MGKIKNPKIFYKNLFLFGIFFVAIFLMIRGYLLLYTDDLDVAQKVIKIGKAEIETVTGKKFETQIKGLKKNDDEIYIISDEGQIPLKDILYIDGKNINQKIIKNLSDRAIKGIFYVVSGGFIFLFLILIRNYI</sequence>
<dbReference type="EMBL" id="CP001230">
    <property type="protein sequence ID" value="ACO03947.1"/>
    <property type="molecule type" value="Genomic_DNA"/>
</dbReference>
<dbReference type="RefSeq" id="WP_012676186.1">
    <property type="nucleotide sequence ID" value="NC_012440.1"/>
</dbReference>
<keyword evidence="1" id="KW-0472">Membrane</keyword>
<gene>
    <name evidence="2" type="ordered locus">PERMA_0139</name>
</gene>
<dbReference type="KEGG" id="pmx:PERMA_0139"/>
<dbReference type="PaxDb" id="123214-PERMA_0139"/>
<keyword evidence="1" id="KW-1133">Transmembrane helix</keyword>
<dbReference type="Proteomes" id="UP000001366">
    <property type="component" value="Chromosome"/>
</dbReference>
<dbReference type="STRING" id="123214.PERMA_0139"/>
<feature type="transmembrane region" description="Helical" evidence="1">
    <location>
        <begin position="112"/>
        <end position="129"/>
    </location>
</feature>
<feature type="transmembrane region" description="Helical" evidence="1">
    <location>
        <begin position="14"/>
        <end position="34"/>
    </location>
</feature>
<evidence type="ECO:0000313" key="2">
    <source>
        <dbReference type="EMBL" id="ACO03947.1"/>
    </source>
</evidence>